<gene>
    <name evidence="3" type="ORF">C7460_108138</name>
</gene>
<dbReference type="EMBL" id="QREG01000008">
    <property type="protein sequence ID" value="RED99518.1"/>
    <property type="molecule type" value="Genomic_DNA"/>
</dbReference>
<keyword evidence="4" id="KW-1185">Reference proteome</keyword>
<comment type="caution">
    <text evidence="3">The sequence shown here is derived from an EMBL/GenBank/DDBJ whole genome shotgun (WGS) entry which is preliminary data.</text>
</comment>
<dbReference type="Gene3D" id="3.90.550.10">
    <property type="entry name" value="Spore Coat Polysaccharide Biosynthesis Protein SpsA, Chain A"/>
    <property type="match status" value="1"/>
</dbReference>
<dbReference type="Proteomes" id="UP000256779">
    <property type="component" value="Unassembled WGS sequence"/>
</dbReference>
<dbReference type="CDD" id="cd02511">
    <property type="entry name" value="Beta4Glucosyltransferase"/>
    <property type="match status" value="1"/>
</dbReference>
<proteinExistence type="inferred from homology"/>
<dbReference type="InterPro" id="IPR001173">
    <property type="entry name" value="Glyco_trans_2-like"/>
</dbReference>
<name>A0A3D9L4C1_MARFU</name>
<sequence length="253" mass="29057">MDTPLSVVVITHNEELRLEACLQSVAGLSDELIVVDSFSTDDTKNIALRHGAIVFEHAYKGQVEQKQFALTKTSHQHVLALDADEQLTEELIQSIAREKKQGFPAGVYEMNRITYYAGTWIKHGGWYPDWKLRLWNKSKAKWGGRNPHDQVFPKEIKEVKRLQGHLLHYGFETIAEHKQRITNYAEIGAEALYAEGKSSSILRGVLSALIKGIRDYIFRGGFRDGKSGWLIAWYSMKGKYLKYKKLYELNKRQ</sequence>
<evidence type="ECO:0000313" key="3">
    <source>
        <dbReference type="EMBL" id="RED99518.1"/>
    </source>
</evidence>
<organism evidence="3 4">
    <name type="scientific">Marinoscillum furvescens DSM 4134</name>
    <dbReference type="NCBI Taxonomy" id="1122208"/>
    <lineage>
        <taxon>Bacteria</taxon>
        <taxon>Pseudomonadati</taxon>
        <taxon>Bacteroidota</taxon>
        <taxon>Cytophagia</taxon>
        <taxon>Cytophagales</taxon>
        <taxon>Reichenbachiellaceae</taxon>
        <taxon>Marinoscillum</taxon>
    </lineage>
</organism>
<evidence type="ECO:0000256" key="1">
    <source>
        <dbReference type="ARBA" id="ARBA00038494"/>
    </source>
</evidence>
<keyword evidence="3" id="KW-0808">Transferase</keyword>
<dbReference type="SUPFAM" id="SSF53448">
    <property type="entry name" value="Nucleotide-diphospho-sugar transferases"/>
    <property type="match status" value="1"/>
</dbReference>
<dbReference type="AlphaFoldDB" id="A0A3D9L4C1"/>
<dbReference type="OrthoDB" id="9815923at2"/>
<dbReference type="PANTHER" id="PTHR43630:SF2">
    <property type="entry name" value="GLYCOSYLTRANSFERASE"/>
    <property type="match status" value="1"/>
</dbReference>
<protein>
    <submittedName>
        <fullName evidence="3">Glycosyltransferase involved in cell wall biosynthesis</fullName>
    </submittedName>
</protein>
<evidence type="ECO:0000313" key="4">
    <source>
        <dbReference type="Proteomes" id="UP000256779"/>
    </source>
</evidence>
<feature type="domain" description="Glycosyltransferase 2-like" evidence="2">
    <location>
        <begin position="6"/>
        <end position="151"/>
    </location>
</feature>
<comment type="similarity">
    <text evidence="1">Belongs to the glycosyltransferase 2 family. WaaE/KdtX subfamily.</text>
</comment>
<reference evidence="3 4" key="1">
    <citation type="submission" date="2018-07" db="EMBL/GenBank/DDBJ databases">
        <title>Genomic Encyclopedia of Type Strains, Phase IV (KMG-IV): sequencing the most valuable type-strain genomes for metagenomic binning, comparative biology and taxonomic classification.</title>
        <authorList>
            <person name="Goeker M."/>
        </authorList>
    </citation>
    <scope>NUCLEOTIDE SEQUENCE [LARGE SCALE GENOMIC DNA]</scope>
    <source>
        <strain evidence="3 4">DSM 4134</strain>
    </source>
</reference>
<dbReference type="InterPro" id="IPR029044">
    <property type="entry name" value="Nucleotide-diphossugar_trans"/>
</dbReference>
<accession>A0A3D9L4C1</accession>
<evidence type="ECO:0000259" key="2">
    <source>
        <dbReference type="Pfam" id="PF00535"/>
    </source>
</evidence>
<dbReference type="PANTHER" id="PTHR43630">
    <property type="entry name" value="POLY-BETA-1,6-N-ACETYL-D-GLUCOSAMINE SYNTHASE"/>
    <property type="match status" value="1"/>
</dbReference>
<dbReference type="GO" id="GO:0016740">
    <property type="term" value="F:transferase activity"/>
    <property type="evidence" value="ECO:0007669"/>
    <property type="project" value="UniProtKB-KW"/>
</dbReference>
<dbReference type="Pfam" id="PF00535">
    <property type="entry name" value="Glycos_transf_2"/>
    <property type="match status" value="1"/>
</dbReference>
<dbReference type="RefSeq" id="WP_115868048.1">
    <property type="nucleotide sequence ID" value="NZ_QREG01000008.1"/>
</dbReference>